<feature type="transmembrane region" description="Helical" evidence="6">
    <location>
        <begin position="87"/>
        <end position="108"/>
    </location>
</feature>
<evidence type="ECO:0000256" key="5">
    <source>
        <dbReference type="ARBA" id="ARBA00023136"/>
    </source>
</evidence>
<evidence type="ECO:0000256" key="4">
    <source>
        <dbReference type="ARBA" id="ARBA00022989"/>
    </source>
</evidence>
<keyword evidence="5 6" id="KW-0472">Membrane</keyword>
<dbReference type="InterPro" id="IPR017969">
    <property type="entry name" value="Heavy-metal-associated_CS"/>
</dbReference>
<evidence type="ECO:0000259" key="7">
    <source>
        <dbReference type="PROSITE" id="PS50846"/>
    </source>
</evidence>
<proteinExistence type="predicted"/>
<dbReference type="GO" id="GO:0016020">
    <property type="term" value="C:membrane"/>
    <property type="evidence" value="ECO:0007669"/>
    <property type="project" value="UniProtKB-SubCell"/>
</dbReference>
<dbReference type="SUPFAM" id="SSF55008">
    <property type="entry name" value="HMA, heavy metal-associated domain"/>
    <property type="match status" value="1"/>
</dbReference>
<organism evidence="8 9">
    <name type="scientific">Algibacter mikhailovii</name>
    <dbReference type="NCBI Taxonomy" id="425498"/>
    <lineage>
        <taxon>Bacteria</taxon>
        <taxon>Pseudomonadati</taxon>
        <taxon>Bacteroidota</taxon>
        <taxon>Flavobacteriia</taxon>
        <taxon>Flavobacteriales</taxon>
        <taxon>Flavobacteriaceae</taxon>
        <taxon>Algibacter</taxon>
    </lineage>
</organism>
<evidence type="ECO:0000313" key="8">
    <source>
        <dbReference type="EMBL" id="GGZ72813.1"/>
    </source>
</evidence>
<keyword evidence="9" id="KW-1185">Reference proteome</keyword>
<evidence type="ECO:0000256" key="1">
    <source>
        <dbReference type="ARBA" id="ARBA00004141"/>
    </source>
</evidence>
<keyword evidence="3" id="KW-0479">Metal-binding</keyword>
<dbReference type="InterPro" id="IPR006121">
    <property type="entry name" value="HMA_dom"/>
</dbReference>
<reference evidence="8" key="2">
    <citation type="submission" date="2020-09" db="EMBL/GenBank/DDBJ databases">
        <authorList>
            <person name="Sun Q."/>
            <person name="Kim S."/>
        </authorList>
    </citation>
    <scope>NUCLEOTIDE SEQUENCE</scope>
    <source>
        <strain evidence="8">KCTC 12710</strain>
    </source>
</reference>
<reference evidence="8" key="1">
    <citation type="journal article" date="2014" name="Int. J. Syst. Evol. Microbiol.">
        <title>Complete genome sequence of Corynebacterium casei LMG S-19264T (=DSM 44701T), isolated from a smear-ripened cheese.</title>
        <authorList>
            <consortium name="US DOE Joint Genome Institute (JGI-PGF)"/>
            <person name="Walter F."/>
            <person name="Albersmeier A."/>
            <person name="Kalinowski J."/>
            <person name="Ruckert C."/>
        </authorList>
    </citation>
    <scope>NUCLEOTIDE SEQUENCE</scope>
    <source>
        <strain evidence="8">KCTC 12710</strain>
    </source>
</reference>
<dbReference type="EMBL" id="BMWZ01000002">
    <property type="protein sequence ID" value="GGZ72813.1"/>
    <property type="molecule type" value="Genomic_DNA"/>
</dbReference>
<dbReference type="Gene3D" id="3.30.70.100">
    <property type="match status" value="1"/>
</dbReference>
<comment type="subcellular location">
    <subcellularLocation>
        <location evidence="1">Membrane</location>
        <topology evidence="1">Multi-pass membrane protein</topology>
    </subcellularLocation>
</comment>
<feature type="transmembrane region" description="Helical" evidence="6">
    <location>
        <begin position="114"/>
        <end position="132"/>
    </location>
</feature>
<dbReference type="Proteomes" id="UP000636004">
    <property type="component" value="Unassembled WGS sequence"/>
</dbReference>
<dbReference type="GO" id="GO:0046872">
    <property type="term" value="F:metal ion binding"/>
    <property type="evidence" value="ECO:0007669"/>
    <property type="project" value="UniProtKB-KW"/>
</dbReference>
<evidence type="ECO:0000256" key="3">
    <source>
        <dbReference type="ARBA" id="ARBA00022723"/>
    </source>
</evidence>
<sequence>MKQTYTVTGMTCNGCRTSVEAALNQIPDVIKASVSLEDSQAVIEMSKYISNKSLQNALSDKYKILEKSIFQNSESPTINDKNEIQQLFPLFLIFGYIITASFLINYKAWNTSNFMLDFMGLFYIVFSFFKLLDLKGFPDSFRMYDPLAKVLPWYAWVYPFIEAVLGLMFLMRIEVSIGLVLTLIILGITTVGVVKSLLNKKTIPCACLGTALKLPMTKATFIENSIMIVMAIIMLIKVTG</sequence>
<feature type="transmembrane region" description="Helical" evidence="6">
    <location>
        <begin position="177"/>
        <end position="198"/>
    </location>
</feature>
<dbReference type="Pfam" id="PF00403">
    <property type="entry name" value="HMA"/>
    <property type="match status" value="1"/>
</dbReference>
<feature type="transmembrane region" description="Helical" evidence="6">
    <location>
        <begin position="153"/>
        <end position="171"/>
    </location>
</feature>
<dbReference type="PROSITE" id="PS50846">
    <property type="entry name" value="HMA_2"/>
    <property type="match status" value="1"/>
</dbReference>
<dbReference type="AlphaFoldDB" id="A0A918V5F3"/>
<dbReference type="GO" id="GO:0030416">
    <property type="term" value="P:methylamine metabolic process"/>
    <property type="evidence" value="ECO:0007669"/>
    <property type="project" value="InterPro"/>
</dbReference>
<keyword evidence="4 6" id="KW-1133">Transmembrane helix</keyword>
<evidence type="ECO:0000256" key="2">
    <source>
        <dbReference type="ARBA" id="ARBA00022692"/>
    </source>
</evidence>
<dbReference type="InterPro" id="IPR036163">
    <property type="entry name" value="HMA_dom_sf"/>
</dbReference>
<comment type="caution">
    <text evidence="8">The sequence shown here is derived from an EMBL/GenBank/DDBJ whole genome shotgun (WGS) entry which is preliminary data.</text>
</comment>
<protein>
    <recommendedName>
        <fullName evidence="7">HMA domain-containing protein</fullName>
    </recommendedName>
</protein>
<evidence type="ECO:0000256" key="6">
    <source>
        <dbReference type="SAM" id="Phobius"/>
    </source>
</evidence>
<evidence type="ECO:0000313" key="9">
    <source>
        <dbReference type="Proteomes" id="UP000636004"/>
    </source>
</evidence>
<accession>A0A918V5F3</accession>
<feature type="transmembrane region" description="Helical" evidence="6">
    <location>
        <begin position="219"/>
        <end position="238"/>
    </location>
</feature>
<gene>
    <name evidence="8" type="ORF">GCM10007028_07310</name>
</gene>
<name>A0A918V5F3_9FLAO</name>
<dbReference type="Pfam" id="PF07291">
    <property type="entry name" value="MauE"/>
    <property type="match status" value="1"/>
</dbReference>
<dbReference type="CDD" id="cd00371">
    <property type="entry name" value="HMA"/>
    <property type="match status" value="1"/>
</dbReference>
<dbReference type="InterPro" id="IPR009908">
    <property type="entry name" value="Methylamine_util_MauE"/>
</dbReference>
<keyword evidence="2 6" id="KW-0812">Transmembrane</keyword>
<dbReference type="PROSITE" id="PS01047">
    <property type="entry name" value="HMA_1"/>
    <property type="match status" value="1"/>
</dbReference>
<feature type="domain" description="HMA" evidence="7">
    <location>
        <begin position="1"/>
        <end position="66"/>
    </location>
</feature>
<dbReference type="RefSeq" id="WP_189359426.1">
    <property type="nucleotide sequence ID" value="NZ_BMWZ01000002.1"/>
</dbReference>